<evidence type="ECO:0000313" key="2">
    <source>
        <dbReference type="Proteomes" id="UP000324091"/>
    </source>
</evidence>
<gene>
    <name evidence="1" type="ORF">D4764_13G0000090</name>
</gene>
<dbReference type="EMBL" id="RHFK02000005">
    <property type="protein sequence ID" value="TWW75347.1"/>
    <property type="molecule type" value="Genomic_DNA"/>
</dbReference>
<sequence length="62" mass="7150">RSLNFPCKLNGAAVLSIRTYADKAANSVCRKKSHAWWNLSECRMHPLKDLKVHAYYIEALFI</sequence>
<feature type="non-terminal residue" evidence="1">
    <location>
        <position position="1"/>
    </location>
</feature>
<accession>A0A5C6PB17</accession>
<proteinExistence type="predicted"/>
<dbReference type="Proteomes" id="UP000324091">
    <property type="component" value="Chromosome 13"/>
</dbReference>
<comment type="caution">
    <text evidence="1">The sequence shown here is derived from an EMBL/GenBank/DDBJ whole genome shotgun (WGS) entry which is preliminary data.</text>
</comment>
<keyword evidence="2" id="KW-1185">Reference proteome</keyword>
<organism evidence="1 2">
    <name type="scientific">Takifugu flavidus</name>
    <name type="common">sansaifugu</name>
    <dbReference type="NCBI Taxonomy" id="433684"/>
    <lineage>
        <taxon>Eukaryota</taxon>
        <taxon>Metazoa</taxon>
        <taxon>Chordata</taxon>
        <taxon>Craniata</taxon>
        <taxon>Vertebrata</taxon>
        <taxon>Euteleostomi</taxon>
        <taxon>Actinopterygii</taxon>
        <taxon>Neopterygii</taxon>
        <taxon>Teleostei</taxon>
        <taxon>Neoteleostei</taxon>
        <taxon>Acanthomorphata</taxon>
        <taxon>Eupercaria</taxon>
        <taxon>Tetraodontiformes</taxon>
        <taxon>Tetradontoidea</taxon>
        <taxon>Tetraodontidae</taxon>
        <taxon>Takifugu</taxon>
    </lineage>
</organism>
<reference evidence="1 2" key="1">
    <citation type="submission" date="2019-04" db="EMBL/GenBank/DDBJ databases">
        <title>Chromosome genome assembly for Takifugu flavidus.</title>
        <authorList>
            <person name="Xiao S."/>
        </authorList>
    </citation>
    <scope>NUCLEOTIDE SEQUENCE [LARGE SCALE GENOMIC DNA]</scope>
    <source>
        <strain evidence="1">HTHZ2018</strain>
        <tissue evidence="1">Muscle</tissue>
    </source>
</reference>
<name>A0A5C6PB17_9TELE</name>
<evidence type="ECO:0000313" key="1">
    <source>
        <dbReference type="EMBL" id="TWW75347.1"/>
    </source>
</evidence>
<protein>
    <submittedName>
        <fullName evidence="1">Dihydrolipoyl dehydrogenase, mitochondrial</fullName>
    </submittedName>
</protein>
<dbReference type="AlphaFoldDB" id="A0A5C6PB17"/>